<dbReference type="EMBL" id="CP053708">
    <property type="protein sequence ID" value="QKE89311.1"/>
    <property type="molecule type" value="Genomic_DNA"/>
</dbReference>
<dbReference type="Pfam" id="PF13408">
    <property type="entry name" value="Zn_ribbon_recom"/>
    <property type="match status" value="1"/>
</dbReference>
<evidence type="ECO:0000259" key="1">
    <source>
        <dbReference type="Pfam" id="PF13408"/>
    </source>
</evidence>
<proteinExistence type="predicted"/>
<dbReference type="InterPro" id="IPR025827">
    <property type="entry name" value="Zn_ribbon_recom_dom"/>
</dbReference>
<dbReference type="RefSeq" id="WP_171837437.1">
    <property type="nucleotide sequence ID" value="NZ_CP053708.1"/>
</dbReference>
<dbReference type="KEGG" id="lck:HN018_04040"/>
<accession>A0A6M8HLV3</accession>
<sequence>MRIINDALWQAAQARQVLLRHDPGGSDRASAMPATPRPFWSEQRPRYLFSGLMHCGVCGGGFSKISATHFGCSTARNKGPTACSNLRTIRRDTLEKRALRTLRDRLMEPTLYKAFAETFVLEWNRSQGNVSDG</sequence>
<evidence type="ECO:0000313" key="3">
    <source>
        <dbReference type="Proteomes" id="UP000500767"/>
    </source>
</evidence>
<organism evidence="2 3">
    <name type="scientific">Lichenicola cladoniae</name>
    <dbReference type="NCBI Taxonomy" id="1484109"/>
    <lineage>
        <taxon>Bacteria</taxon>
        <taxon>Pseudomonadati</taxon>
        <taxon>Pseudomonadota</taxon>
        <taxon>Alphaproteobacteria</taxon>
        <taxon>Acetobacterales</taxon>
        <taxon>Acetobacteraceae</taxon>
        <taxon>Lichenicola</taxon>
    </lineage>
</organism>
<name>A0A6M8HLV3_9PROT</name>
<keyword evidence="3" id="KW-1185">Reference proteome</keyword>
<gene>
    <name evidence="2" type="ORF">HN018_04040</name>
</gene>
<dbReference type="AlphaFoldDB" id="A0A6M8HLV3"/>
<dbReference type="Proteomes" id="UP000500767">
    <property type="component" value="Chromosome"/>
</dbReference>
<protein>
    <recommendedName>
        <fullName evidence="1">Recombinase zinc beta ribbon domain-containing protein</fullName>
    </recommendedName>
</protein>
<reference evidence="2 3" key="1">
    <citation type="journal article" date="2014" name="World J. Microbiol. Biotechnol.">
        <title>Biodiversity and physiological characteristics of Antarctic and Arctic lichens-associated bacteria.</title>
        <authorList>
            <person name="Lee Y.M."/>
            <person name="Kim E.H."/>
            <person name="Lee H.K."/>
            <person name="Hong S.G."/>
        </authorList>
    </citation>
    <scope>NUCLEOTIDE SEQUENCE [LARGE SCALE GENOMIC DNA]</scope>
    <source>
        <strain evidence="2 3">PAMC 26569</strain>
    </source>
</reference>
<feature type="domain" description="Recombinase zinc beta ribbon" evidence="1">
    <location>
        <begin position="48"/>
        <end position="102"/>
    </location>
</feature>
<evidence type="ECO:0000313" key="2">
    <source>
        <dbReference type="EMBL" id="QKE89311.1"/>
    </source>
</evidence>